<evidence type="ECO:0000313" key="3">
    <source>
        <dbReference type="Proteomes" id="UP001629113"/>
    </source>
</evidence>
<dbReference type="Pfam" id="PF01814">
    <property type="entry name" value="Hemerythrin"/>
    <property type="match status" value="1"/>
</dbReference>
<organism evidence="2 3">
    <name type="scientific">Phlyctema vagabunda</name>
    <dbReference type="NCBI Taxonomy" id="108571"/>
    <lineage>
        <taxon>Eukaryota</taxon>
        <taxon>Fungi</taxon>
        <taxon>Dikarya</taxon>
        <taxon>Ascomycota</taxon>
        <taxon>Pezizomycotina</taxon>
        <taxon>Leotiomycetes</taxon>
        <taxon>Helotiales</taxon>
        <taxon>Dermateaceae</taxon>
        <taxon>Phlyctema</taxon>
    </lineage>
</organism>
<sequence length="260" mass="29791">MTPHKIWADQPFQLLEPPCKRLALTDPFVYVASDMALAHNTMIRGLNTIYLQAPFVPRSDVVLVKDFLIYCQSWSALVEVHHSQEEDFLFPALESRMKAARGISETNIKQHEAFHSGLSEFERYCWDALQGDETFDAQRILAIIDRLSGPLLQHFKDEIPSLLALKRSGRGEELLKIYHEFEMRMRKSDHDASKVGPFTVLNTDKFTEGIEHPFPGIPGIGTFAIKHLLSRKYCGAWRFGCTDFNGRPVELWMHQAKETS</sequence>
<dbReference type="PANTHER" id="PTHR38048:SF2">
    <property type="entry name" value="HEMERYTHRIN-LIKE DOMAIN-CONTAINING PROTEIN"/>
    <property type="match status" value="1"/>
</dbReference>
<dbReference type="Proteomes" id="UP001629113">
    <property type="component" value="Unassembled WGS sequence"/>
</dbReference>
<dbReference type="EMBL" id="JBFCZG010000006">
    <property type="protein sequence ID" value="KAL3421065.1"/>
    <property type="molecule type" value="Genomic_DNA"/>
</dbReference>
<keyword evidence="3" id="KW-1185">Reference proteome</keyword>
<dbReference type="PANTHER" id="PTHR38048">
    <property type="entry name" value="EXPRESSED PROTEIN"/>
    <property type="match status" value="1"/>
</dbReference>
<feature type="domain" description="Hemerythrin-like" evidence="1">
    <location>
        <begin position="35"/>
        <end position="158"/>
    </location>
</feature>
<dbReference type="InterPro" id="IPR053206">
    <property type="entry name" value="Dimeric_xanthone_biosynth"/>
</dbReference>
<dbReference type="InterPro" id="IPR012312">
    <property type="entry name" value="Hemerythrin-like"/>
</dbReference>
<gene>
    <name evidence="2" type="ORF">PVAG01_07509</name>
</gene>
<evidence type="ECO:0000259" key="1">
    <source>
        <dbReference type="Pfam" id="PF01814"/>
    </source>
</evidence>
<reference evidence="2 3" key="1">
    <citation type="submission" date="2024-06" db="EMBL/GenBank/DDBJ databases">
        <title>Complete genome of Phlyctema vagabunda strain 19-DSS-EL-015.</title>
        <authorList>
            <person name="Fiorenzani C."/>
        </authorList>
    </citation>
    <scope>NUCLEOTIDE SEQUENCE [LARGE SCALE GENOMIC DNA]</scope>
    <source>
        <strain evidence="2 3">19-DSS-EL-015</strain>
    </source>
</reference>
<protein>
    <submittedName>
        <fullName evidence="2">Hemerythrin HHE cation binding domain-containing protein</fullName>
    </submittedName>
</protein>
<proteinExistence type="predicted"/>
<dbReference type="Gene3D" id="1.20.120.520">
    <property type="entry name" value="nmb1532 protein domain like"/>
    <property type="match status" value="1"/>
</dbReference>
<dbReference type="CDD" id="cd12108">
    <property type="entry name" value="Hr-like"/>
    <property type="match status" value="1"/>
</dbReference>
<comment type="caution">
    <text evidence="2">The sequence shown here is derived from an EMBL/GenBank/DDBJ whole genome shotgun (WGS) entry which is preliminary data.</text>
</comment>
<evidence type="ECO:0000313" key="2">
    <source>
        <dbReference type="EMBL" id="KAL3421065.1"/>
    </source>
</evidence>
<accession>A0ABR4PCL3</accession>
<name>A0ABR4PCL3_9HELO</name>